<reference evidence="1 2" key="1">
    <citation type="submission" date="2016-10" db="EMBL/GenBank/DDBJ databases">
        <title>Arsenicibacter rosenii gen. nov., sp. nov., an efficient arsenic-methylating bacterium isolated from an arsenic-contaminated paddy soil.</title>
        <authorList>
            <person name="Huang K."/>
        </authorList>
    </citation>
    <scope>NUCLEOTIDE SEQUENCE [LARGE SCALE GENOMIC DNA]</scope>
    <source>
        <strain evidence="1 2">SM-1</strain>
    </source>
</reference>
<accession>A0A1S2VPR9</accession>
<dbReference type="EMBL" id="MORL01000003">
    <property type="protein sequence ID" value="OIN59788.1"/>
    <property type="molecule type" value="Genomic_DNA"/>
</dbReference>
<organism evidence="1 2">
    <name type="scientific">Arsenicibacter rosenii</name>
    <dbReference type="NCBI Taxonomy" id="1750698"/>
    <lineage>
        <taxon>Bacteria</taxon>
        <taxon>Pseudomonadati</taxon>
        <taxon>Bacteroidota</taxon>
        <taxon>Cytophagia</taxon>
        <taxon>Cytophagales</taxon>
        <taxon>Spirosomataceae</taxon>
        <taxon>Arsenicibacter</taxon>
    </lineage>
</organism>
<gene>
    <name evidence="1" type="ORF">BLX24_07990</name>
</gene>
<dbReference type="RefSeq" id="WP_071502589.1">
    <property type="nucleotide sequence ID" value="NZ_MORL01000003.1"/>
</dbReference>
<keyword evidence="2" id="KW-1185">Reference proteome</keyword>
<name>A0A1S2VPR9_9BACT</name>
<dbReference type="AlphaFoldDB" id="A0A1S2VPR9"/>
<evidence type="ECO:0000313" key="2">
    <source>
        <dbReference type="Proteomes" id="UP000181790"/>
    </source>
</evidence>
<protein>
    <submittedName>
        <fullName evidence="1">Uncharacterized protein</fullName>
    </submittedName>
</protein>
<proteinExistence type="predicted"/>
<dbReference type="Proteomes" id="UP000181790">
    <property type="component" value="Unassembled WGS sequence"/>
</dbReference>
<evidence type="ECO:0000313" key="1">
    <source>
        <dbReference type="EMBL" id="OIN59788.1"/>
    </source>
</evidence>
<sequence>MNEEQEQAFRTAWDFQMQLLAEELAAARDQAVEKYRNRGLNGHPPARMARVTMNMTLMDILTSRSQ</sequence>
<comment type="caution">
    <text evidence="1">The sequence shown here is derived from an EMBL/GenBank/DDBJ whole genome shotgun (WGS) entry which is preliminary data.</text>
</comment>